<gene>
    <name evidence="1" type="ORF">HGO97_006970</name>
</gene>
<evidence type="ECO:0008006" key="3">
    <source>
        <dbReference type="Google" id="ProtNLM"/>
    </source>
</evidence>
<comment type="caution">
    <text evidence="1">The sequence shown here is derived from an EMBL/GenBank/DDBJ whole genome shotgun (WGS) entry which is preliminary data.</text>
</comment>
<dbReference type="Proteomes" id="UP000723714">
    <property type="component" value="Unassembled WGS sequence"/>
</dbReference>
<name>A0ABS6D231_9FIRM</name>
<proteinExistence type="predicted"/>
<evidence type="ECO:0000313" key="1">
    <source>
        <dbReference type="EMBL" id="MBU3875551.1"/>
    </source>
</evidence>
<keyword evidence="2" id="KW-1185">Reference proteome</keyword>
<accession>A0ABS6D231</accession>
<evidence type="ECO:0000313" key="2">
    <source>
        <dbReference type="Proteomes" id="UP000723714"/>
    </source>
</evidence>
<sequence>MTSAQLKRFQEFLLMDDFEFYDRFIADLPKEAQDRFFEETPDFLSEYLTDPREVDLKNDRIYQNIKKQIAEIERKTGQKE</sequence>
<dbReference type="EMBL" id="JABACJ020000004">
    <property type="protein sequence ID" value="MBU3875551.1"/>
    <property type="molecule type" value="Genomic_DNA"/>
</dbReference>
<reference evidence="1 2" key="1">
    <citation type="submission" date="2021-06" db="EMBL/GenBank/DDBJ databases">
        <title>Faecalicatena sp. nov. isolated from porcine feces.</title>
        <authorList>
            <person name="Oh B.S."/>
            <person name="Lee J.H."/>
        </authorList>
    </citation>
    <scope>NUCLEOTIDE SEQUENCE [LARGE SCALE GENOMIC DNA]</scope>
    <source>
        <strain evidence="1 2">AGMB00832</strain>
    </source>
</reference>
<organism evidence="1 2">
    <name type="scientific">Faecalicatena faecalis</name>
    <dbReference type="NCBI Taxonomy" id="2726362"/>
    <lineage>
        <taxon>Bacteria</taxon>
        <taxon>Bacillati</taxon>
        <taxon>Bacillota</taxon>
        <taxon>Clostridia</taxon>
        <taxon>Lachnospirales</taxon>
        <taxon>Lachnospiraceae</taxon>
        <taxon>Faecalicatena</taxon>
    </lineage>
</organism>
<protein>
    <recommendedName>
        <fullName evidence="3">Self-protective colicin-like immunity protein</fullName>
    </recommendedName>
</protein>